<feature type="compositionally biased region" description="Basic and acidic residues" evidence="1">
    <location>
        <begin position="1"/>
        <end position="10"/>
    </location>
</feature>
<evidence type="ECO:0000259" key="3">
    <source>
        <dbReference type="Pfam" id="PF13239"/>
    </source>
</evidence>
<accession>A0A6J4V8W7</accession>
<dbReference type="EMBL" id="CADCWG010000248">
    <property type="protein sequence ID" value="CAA9570517.1"/>
    <property type="molecule type" value="Genomic_DNA"/>
</dbReference>
<protein>
    <recommendedName>
        <fullName evidence="3">2TM domain-containing protein</fullName>
    </recommendedName>
</protein>
<evidence type="ECO:0000313" key="4">
    <source>
        <dbReference type="EMBL" id="CAA9570517.1"/>
    </source>
</evidence>
<dbReference type="AlphaFoldDB" id="A0A6J4V8W7"/>
<feature type="compositionally biased region" description="Pro residues" evidence="1">
    <location>
        <begin position="22"/>
        <end position="33"/>
    </location>
</feature>
<feature type="domain" description="2TM" evidence="3">
    <location>
        <begin position="71"/>
        <end position="147"/>
    </location>
</feature>
<gene>
    <name evidence="4" type="ORF">AVDCRST_MAG49-3554</name>
</gene>
<reference evidence="4" key="1">
    <citation type="submission" date="2020-02" db="EMBL/GenBank/DDBJ databases">
        <authorList>
            <person name="Meier V. D."/>
        </authorList>
    </citation>
    <scope>NUCLEOTIDE SEQUENCE</scope>
    <source>
        <strain evidence="4">AVDCRST_MAG49</strain>
    </source>
</reference>
<feature type="region of interest" description="Disordered" evidence="1">
    <location>
        <begin position="1"/>
        <end position="46"/>
    </location>
</feature>
<evidence type="ECO:0000256" key="1">
    <source>
        <dbReference type="SAM" id="MobiDB-lite"/>
    </source>
</evidence>
<keyword evidence="2" id="KW-0472">Membrane</keyword>
<sequence length="296" mass="32008">MRETGGRDGGSHGGHGRLHAPPGLPPFPPPHAPAVPGRRPDRVAAVTPRWGEPATPAVSTDDAVDDPVERQARGRACQLRDFYSHAGSYAAVNLFLFVLDVLTGSGWWFYWPLLGWGIGLASHAWSVYGVDAHFGDAWEERKVRELVGRRTAESSPVSGREARDEVARAVEEGTGRVAAVRAAALGIANPAVRDQVLRIGLAADRVLVVLAERPGDPATAREFLDRYLGPTETIVDRYARLTARGVAAAGPALAKVEGHDLPLLEAKLNELYEQLHRGDVIDLETASEMLEFDLSR</sequence>
<dbReference type="Pfam" id="PF13239">
    <property type="entry name" value="2TM"/>
    <property type="match status" value="1"/>
</dbReference>
<name>A0A6J4V8W7_9BACT</name>
<keyword evidence="2" id="KW-1133">Transmembrane helix</keyword>
<evidence type="ECO:0000256" key="2">
    <source>
        <dbReference type="SAM" id="Phobius"/>
    </source>
</evidence>
<dbReference type="InterPro" id="IPR025698">
    <property type="entry name" value="2TM_dom"/>
</dbReference>
<proteinExistence type="predicted"/>
<feature type="transmembrane region" description="Helical" evidence="2">
    <location>
        <begin position="82"/>
        <end position="102"/>
    </location>
</feature>
<keyword evidence="2" id="KW-0812">Transmembrane</keyword>
<organism evidence="4">
    <name type="scientific">uncultured Thermomicrobiales bacterium</name>
    <dbReference type="NCBI Taxonomy" id="1645740"/>
    <lineage>
        <taxon>Bacteria</taxon>
        <taxon>Pseudomonadati</taxon>
        <taxon>Thermomicrobiota</taxon>
        <taxon>Thermomicrobia</taxon>
        <taxon>Thermomicrobiales</taxon>
        <taxon>environmental samples</taxon>
    </lineage>
</organism>